<dbReference type="Pfam" id="PF01796">
    <property type="entry name" value="OB_ChsH2_C"/>
    <property type="match status" value="1"/>
</dbReference>
<evidence type="ECO:0000259" key="3">
    <source>
        <dbReference type="Pfam" id="PF13452"/>
    </source>
</evidence>
<dbReference type="STRING" id="1869.MB27_17370"/>
<dbReference type="InterPro" id="IPR012340">
    <property type="entry name" value="NA-bd_OB-fold"/>
</dbReference>
<dbReference type="InterPro" id="IPR039569">
    <property type="entry name" value="FAS1-like_DH_region"/>
</dbReference>
<dbReference type="eggNOG" id="COG1545">
    <property type="taxonomic scope" value="Bacteria"/>
</dbReference>
<accession>A0A0A6UQ52</accession>
<gene>
    <name evidence="4" type="ORF">MB27_17370</name>
</gene>
<dbReference type="Proteomes" id="UP000054537">
    <property type="component" value="Unassembled WGS sequence"/>
</dbReference>
<sequence>MILETARRLREAGETAARAGRDPVNLPMIRTWLEAMGDANPVYERELLAPPAMIQVWTMRGLSGPPVPDPLHLMSEISDEEGFVAVVATDSRQTYHRYLRVGEEVSVRSRLDSVVGPKRTALGEGWFITTVSTWLVGDEPVAEMTFRILRYRPGSLATEVEEKLRPTITPDNEFFWAGVTAGELRFQRCGECRMPRHPPGPACPACGSFKQEYDVASGAGTIHSHVVHHHPPVPGRRAPFVVALVDLPEGVRMVGEYRGPRPEIGDEVRVFFDDGLPVWRPDVPVLEPWTIEVTPTLIVSTALATRDFQNVHHDRDAAVRLGGRDIFLNILTTTGLVQRYVTGTLAPGTRIRGIDIRLGTPCYAYDTLTFTGQVLPHGIEVVGRTGAGAHVTGLVRVAP</sequence>
<dbReference type="Pfam" id="PF13452">
    <property type="entry name" value="FAS1_DH_region"/>
    <property type="match status" value="1"/>
</dbReference>
<dbReference type="PANTHER" id="PTHR34075:SF5">
    <property type="entry name" value="BLR3430 PROTEIN"/>
    <property type="match status" value="1"/>
</dbReference>
<evidence type="ECO:0000313" key="4">
    <source>
        <dbReference type="EMBL" id="KHD76499.1"/>
    </source>
</evidence>
<evidence type="ECO:0000313" key="5">
    <source>
        <dbReference type="Proteomes" id="UP000054537"/>
    </source>
</evidence>
<evidence type="ECO:0000259" key="1">
    <source>
        <dbReference type="Pfam" id="PF01796"/>
    </source>
</evidence>
<evidence type="ECO:0000259" key="2">
    <source>
        <dbReference type="Pfam" id="PF12172"/>
    </source>
</evidence>
<dbReference type="SUPFAM" id="SSF54637">
    <property type="entry name" value="Thioesterase/thiol ester dehydrase-isomerase"/>
    <property type="match status" value="2"/>
</dbReference>
<reference evidence="4 5" key="1">
    <citation type="submission" date="2014-10" db="EMBL/GenBank/DDBJ databases">
        <title>Draft genome sequence of Actinoplanes utahensis NRRL 12052.</title>
        <authorList>
            <person name="Velasco-Bucheli B."/>
            <person name="del Cerro C."/>
            <person name="Hormigo D."/>
            <person name="Garcia J.L."/>
            <person name="Acebal C."/>
            <person name="Arroyo M."/>
            <person name="de la Mata I."/>
        </authorList>
    </citation>
    <scope>NUCLEOTIDE SEQUENCE [LARGE SCALE GENOMIC DNA]</scope>
    <source>
        <strain evidence="4 5">NRRL 12052</strain>
    </source>
</reference>
<keyword evidence="5" id="KW-1185">Reference proteome</keyword>
<dbReference type="SUPFAM" id="SSF50249">
    <property type="entry name" value="Nucleic acid-binding proteins"/>
    <property type="match status" value="1"/>
</dbReference>
<dbReference type="InterPro" id="IPR052513">
    <property type="entry name" value="Thioester_dehydratase-like"/>
</dbReference>
<name>A0A0A6UQ52_ACTUT</name>
<dbReference type="AlphaFoldDB" id="A0A0A6UQ52"/>
<dbReference type="eggNOG" id="COG2030">
    <property type="taxonomic scope" value="Bacteria"/>
</dbReference>
<protein>
    <recommendedName>
        <fullName evidence="6">Protein dehydratase</fullName>
    </recommendedName>
</protein>
<dbReference type="Gene3D" id="3.10.129.10">
    <property type="entry name" value="Hotdog Thioesterase"/>
    <property type="match status" value="2"/>
</dbReference>
<feature type="domain" description="FAS1-like dehydratase" evidence="3">
    <location>
        <begin position="20"/>
        <end position="144"/>
    </location>
</feature>
<dbReference type="Pfam" id="PF12172">
    <property type="entry name" value="zf-ChsH2"/>
    <property type="match status" value="1"/>
</dbReference>
<dbReference type="InterPro" id="IPR002878">
    <property type="entry name" value="ChsH2_C"/>
</dbReference>
<organism evidence="4 5">
    <name type="scientific">Actinoplanes utahensis</name>
    <dbReference type="NCBI Taxonomy" id="1869"/>
    <lineage>
        <taxon>Bacteria</taxon>
        <taxon>Bacillati</taxon>
        <taxon>Actinomycetota</taxon>
        <taxon>Actinomycetes</taxon>
        <taxon>Micromonosporales</taxon>
        <taxon>Micromonosporaceae</taxon>
        <taxon>Actinoplanes</taxon>
    </lineage>
</organism>
<dbReference type="InterPro" id="IPR022002">
    <property type="entry name" value="ChsH2_Znr"/>
</dbReference>
<dbReference type="EMBL" id="JRTT01000018">
    <property type="protein sequence ID" value="KHD76499.1"/>
    <property type="molecule type" value="Genomic_DNA"/>
</dbReference>
<feature type="domain" description="ChsH2 C-terminal OB-fold" evidence="1">
    <location>
        <begin position="216"/>
        <end position="272"/>
    </location>
</feature>
<dbReference type="OrthoDB" id="4275032at2"/>
<evidence type="ECO:0008006" key="6">
    <source>
        <dbReference type="Google" id="ProtNLM"/>
    </source>
</evidence>
<proteinExistence type="predicted"/>
<feature type="domain" description="ChsH2 rubredoxin-like zinc ribbon" evidence="2">
    <location>
        <begin position="176"/>
        <end position="209"/>
    </location>
</feature>
<dbReference type="InterPro" id="IPR029069">
    <property type="entry name" value="HotDog_dom_sf"/>
</dbReference>
<comment type="caution">
    <text evidence="4">The sequence shown here is derived from an EMBL/GenBank/DDBJ whole genome shotgun (WGS) entry which is preliminary data.</text>
</comment>
<dbReference type="PANTHER" id="PTHR34075">
    <property type="entry name" value="BLR3430 PROTEIN"/>
    <property type="match status" value="1"/>
</dbReference>